<dbReference type="AlphaFoldDB" id="A0A2P1H6U5"/>
<sequence>MPQMMPLSWLMLCIYFILIFFLFVFINYYSLINHPILMKNSTSIKSMHWKW</sequence>
<keyword evidence="6 12" id="KW-0812">Transmembrane</keyword>
<geneLocation type="mitochondrion" evidence="14"/>
<dbReference type="EMBL" id="MG882131">
    <property type="protein sequence ID" value="AVN67248.1"/>
    <property type="molecule type" value="Genomic_DNA"/>
</dbReference>
<accession>A0A2P1H6U5</accession>
<protein>
    <recommendedName>
        <fullName evidence="12">ATP synthase complex subunit 8</fullName>
    </recommendedName>
</protein>
<evidence type="ECO:0000256" key="5">
    <source>
        <dbReference type="ARBA" id="ARBA00022547"/>
    </source>
</evidence>
<dbReference type="InterPro" id="IPR001421">
    <property type="entry name" value="ATP8_metazoa"/>
</dbReference>
<reference evidence="14" key="1">
    <citation type="journal article" date="2018" name="Mol. Biol. Evol.">
        <title>Transoceanic dispersal and plate tectonics shaped global cockroach distributions: evidence from mitochondrial phylogenomics.</title>
        <authorList>
            <person name="Bourguignon T."/>
            <person name="Qian T."/>
            <person name="Ho S.Y.W."/>
            <person name="Juna F."/>
            <person name="Wang Z."/>
            <person name="Arab D.A."/>
            <person name="Cameron S.L."/>
            <person name="Walker J."/>
            <person name="Rentz D."/>
            <person name="Evans T.A."/>
            <person name="Lo N."/>
        </authorList>
    </citation>
    <scope>NUCLEOTIDE SEQUENCE</scope>
</reference>
<comment type="subcellular location">
    <subcellularLocation>
        <location evidence="1 12">Mitochondrion membrane</location>
        <topology evidence="1 12">Single-pass membrane protein</topology>
    </subcellularLocation>
</comment>
<keyword evidence="10 12" id="KW-0496">Mitochondrion</keyword>
<organism evidence="14">
    <name type="scientific">Laxta sp. AUS2</name>
    <dbReference type="NCBI Taxonomy" id="2093469"/>
    <lineage>
        <taxon>Eukaryota</taxon>
        <taxon>Metazoa</taxon>
        <taxon>Ecdysozoa</taxon>
        <taxon>Arthropoda</taxon>
        <taxon>Hexapoda</taxon>
        <taxon>Insecta</taxon>
        <taxon>Pterygota</taxon>
        <taxon>Neoptera</taxon>
        <taxon>Polyneoptera</taxon>
        <taxon>Dictyoptera</taxon>
        <taxon>Blattodea</taxon>
        <taxon>Blaberoidea</taxon>
        <taxon>Blaberidae</taxon>
        <taxon>Perisphaerinae</taxon>
        <taxon>Laxta</taxon>
    </lineage>
</organism>
<evidence type="ECO:0000256" key="4">
    <source>
        <dbReference type="ARBA" id="ARBA00022448"/>
    </source>
</evidence>
<evidence type="ECO:0000256" key="6">
    <source>
        <dbReference type="ARBA" id="ARBA00022692"/>
    </source>
</evidence>
<evidence type="ECO:0000256" key="9">
    <source>
        <dbReference type="ARBA" id="ARBA00023065"/>
    </source>
</evidence>
<name>A0A2P1H6U5_9NEOP</name>
<comment type="subunit">
    <text evidence="3">F-type ATPases have 2 components, CF(1) - the catalytic core - and CF(0) - the membrane proton channel.</text>
</comment>
<feature type="transmembrane region" description="Helical" evidence="13">
    <location>
        <begin position="6"/>
        <end position="29"/>
    </location>
</feature>
<evidence type="ECO:0000256" key="12">
    <source>
        <dbReference type="RuleBase" id="RU003661"/>
    </source>
</evidence>
<keyword evidence="8 13" id="KW-1133">Transmembrane helix</keyword>
<evidence type="ECO:0000256" key="8">
    <source>
        <dbReference type="ARBA" id="ARBA00022989"/>
    </source>
</evidence>
<evidence type="ECO:0000256" key="2">
    <source>
        <dbReference type="ARBA" id="ARBA00008892"/>
    </source>
</evidence>
<keyword evidence="4 12" id="KW-0813">Transport</keyword>
<evidence type="ECO:0000256" key="1">
    <source>
        <dbReference type="ARBA" id="ARBA00004304"/>
    </source>
</evidence>
<dbReference type="GO" id="GO:0031966">
    <property type="term" value="C:mitochondrial membrane"/>
    <property type="evidence" value="ECO:0007669"/>
    <property type="project" value="UniProtKB-SubCell"/>
</dbReference>
<evidence type="ECO:0000256" key="7">
    <source>
        <dbReference type="ARBA" id="ARBA00022781"/>
    </source>
</evidence>
<proteinExistence type="inferred from homology"/>
<keyword evidence="5 12" id="KW-0138">CF(0)</keyword>
<keyword evidence="11 13" id="KW-0472">Membrane</keyword>
<dbReference type="GO" id="GO:0015078">
    <property type="term" value="F:proton transmembrane transporter activity"/>
    <property type="evidence" value="ECO:0007669"/>
    <property type="project" value="InterPro"/>
</dbReference>
<keyword evidence="9 12" id="KW-0406">Ion transport</keyword>
<gene>
    <name evidence="14" type="primary">atp8</name>
</gene>
<evidence type="ECO:0000313" key="14">
    <source>
        <dbReference type="EMBL" id="AVN67248.1"/>
    </source>
</evidence>
<dbReference type="GO" id="GO:0045259">
    <property type="term" value="C:proton-transporting ATP synthase complex"/>
    <property type="evidence" value="ECO:0007669"/>
    <property type="project" value="UniProtKB-KW"/>
</dbReference>
<evidence type="ECO:0000256" key="11">
    <source>
        <dbReference type="ARBA" id="ARBA00023136"/>
    </source>
</evidence>
<comment type="similarity">
    <text evidence="2 12">Belongs to the ATPase protein 8 family.</text>
</comment>
<keyword evidence="7 12" id="KW-0375">Hydrogen ion transport</keyword>
<dbReference type="Pfam" id="PF00895">
    <property type="entry name" value="ATP-synt_8"/>
    <property type="match status" value="1"/>
</dbReference>
<evidence type="ECO:0000256" key="10">
    <source>
        <dbReference type="ARBA" id="ARBA00023128"/>
    </source>
</evidence>
<evidence type="ECO:0000256" key="13">
    <source>
        <dbReference type="SAM" id="Phobius"/>
    </source>
</evidence>
<evidence type="ECO:0000256" key="3">
    <source>
        <dbReference type="ARBA" id="ARBA00011291"/>
    </source>
</evidence>
<dbReference type="GO" id="GO:0015986">
    <property type="term" value="P:proton motive force-driven ATP synthesis"/>
    <property type="evidence" value="ECO:0007669"/>
    <property type="project" value="InterPro"/>
</dbReference>